<gene>
    <name evidence="4" type="ORF">MF646_15795</name>
</gene>
<sequence length="399" mass="44589">MVTGDASYIKKINRSFLISKIIEHGFISRAELSKITGLNKATISVQVADLLNEELIIETQQEHNNLGRRPIMLSLNRKAGYALGIDLDYKHITFTLSDLLGSPLSTEIVDLNTSDYDEILELLVKYIKDFQDKCTDSRYGIVGIVIGVHGTVTEDEVIKFVPRHNWHNKDLKSDIEAKAGISPYIKNNANLCAFAEQVYKHHHSENLLCVSLYSGIGLGIMINGELYEGYHGFAGEMGHMIIVPNGRPCNCGNKGCWEQYSSESTFFKQLSEKQNIDDIDYTDIQKRLNDKDSTFSEEMEEFINYLSIGLNNIINLHNPATIVLNSELLKMNEGALDEIKGNLTSSVSSFEELLISDFGKEATVMGACSLAIKNFLNIPELKLSIDDQDLPKLTVDVPV</sequence>
<dbReference type="InterPro" id="IPR049874">
    <property type="entry name" value="ROK_cs"/>
</dbReference>
<keyword evidence="5" id="KW-1185">Reference proteome</keyword>
<name>A0A9X2CUI7_9BACI</name>
<evidence type="ECO:0000256" key="3">
    <source>
        <dbReference type="ARBA" id="ARBA00022629"/>
    </source>
</evidence>
<dbReference type="InterPro" id="IPR036390">
    <property type="entry name" value="WH_DNA-bd_sf"/>
</dbReference>
<evidence type="ECO:0000256" key="2">
    <source>
        <dbReference type="ARBA" id="ARBA00006479"/>
    </source>
</evidence>
<dbReference type="InterPro" id="IPR043129">
    <property type="entry name" value="ATPase_NBD"/>
</dbReference>
<dbReference type="RefSeq" id="WP_250097479.1">
    <property type="nucleotide sequence ID" value="NZ_JAKRYL010000017.1"/>
</dbReference>
<evidence type="ECO:0000313" key="5">
    <source>
        <dbReference type="Proteomes" id="UP001139150"/>
    </source>
</evidence>
<dbReference type="AlphaFoldDB" id="A0A9X2CUI7"/>
<dbReference type="Pfam" id="PF00480">
    <property type="entry name" value="ROK"/>
    <property type="match status" value="1"/>
</dbReference>
<dbReference type="SUPFAM" id="SSF53067">
    <property type="entry name" value="Actin-like ATPase domain"/>
    <property type="match status" value="1"/>
</dbReference>
<accession>A0A9X2CUI7</accession>
<dbReference type="CDD" id="cd24077">
    <property type="entry name" value="ASKHA_ATPase_ROK_SaXylR-like"/>
    <property type="match status" value="1"/>
</dbReference>
<comment type="similarity">
    <text evidence="2">Belongs to the ROK (NagC/XylR) family.</text>
</comment>
<comment type="function">
    <text evidence="1">Transcriptional repressor of xylose-utilizing enzymes.</text>
</comment>
<dbReference type="GO" id="GO:0042732">
    <property type="term" value="P:D-xylose metabolic process"/>
    <property type="evidence" value="ECO:0007669"/>
    <property type="project" value="UniProtKB-KW"/>
</dbReference>
<dbReference type="Proteomes" id="UP001139150">
    <property type="component" value="Unassembled WGS sequence"/>
</dbReference>
<protein>
    <submittedName>
        <fullName evidence="4">ROK family protein</fullName>
    </submittedName>
</protein>
<dbReference type="Gene3D" id="1.10.10.10">
    <property type="entry name" value="Winged helix-like DNA-binding domain superfamily/Winged helix DNA-binding domain"/>
    <property type="match status" value="1"/>
</dbReference>
<dbReference type="EMBL" id="JAKRYL010000017">
    <property type="protein sequence ID" value="MCL7748590.1"/>
    <property type="molecule type" value="Genomic_DNA"/>
</dbReference>
<proteinExistence type="inferred from homology"/>
<dbReference type="PANTHER" id="PTHR18964">
    <property type="entry name" value="ROK (REPRESSOR, ORF, KINASE) FAMILY"/>
    <property type="match status" value="1"/>
</dbReference>
<evidence type="ECO:0000313" key="4">
    <source>
        <dbReference type="EMBL" id="MCL7748590.1"/>
    </source>
</evidence>
<dbReference type="Gene3D" id="3.30.420.40">
    <property type="match status" value="2"/>
</dbReference>
<dbReference type="PANTHER" id="PTHR18964:SF149">
    <property type="entry name" value="BIFUNCTIONAL UDP-N-ACETYLGLUCOSAMINE 2-EPIMERASE_N-ACETYLMANNOSAMINE KINASE"/>
    <property type="match status" value="1"/>
</dbReference>
<comment type="caution">
    <text evidence="4">The sequence shown here is derived from an EMBL/GenBank/DDBJ whole genome shotgun (WGS) entry which is preliminary data.</text>
</comment>
<dbReference type="InterPro" id="IPR000600">
    <property type="entry name" value="ROK"/>
</dbReference>
<organism evidence="4 5">
    <name type="scientific">Halalkalibacter alkaliphilus</name>
    <dbReference type="NCBI Taxonomy" id="2917993"/>
    <lineage>
        <taxon>Bacteria</taxon>
        <taxon>Bacillati</taxon>
        <taxon>Bacillota</taxon>
        <taxon>Bacilli</taxon>
        <taxon>Bacillales</taxon>
        <taxon>Bacillaceae</taxon>
        <taxon>Halalkalibacter</taxon>
    </lineage>
</organism>
<evidence type="ECO:0000256" key="1">
    <source>
        <dbReference type="ARBA" id="ARBA00002486"/>
    </source>
</evidence>
<dbReference type="InterPro" id="IPR036388">
    <property type="entry name" value="WH-like_DNA-bd_sf"/>
</dbReference>
<reference evidence="4" key="1">
    <citation type="submission" date="2022-02" db="EMBL/GenBank/DDBJ databases">
        <title>Halalkalibacter sp. nov. isolated from Lonar Lake, India.</title>
        <authorList>
            <person name="Joshi A."/>
            <person name="Thite S."/>
            <person name="Lodha T."/>
        </authorList>
    </citation>
    <scope>NUCLEOTIDE SEQUENCE</scope>
    <source>
        <strain evidence="4">MEB205</strain>
    </source>
</reference>
<dbReference type="SUPFAM" id="SSF46785">
    <property type="entry name" value="Winged helix' DNA-binding domain"/>
    <property type="match status" value="1"/>
</dbReference>
<dbReference type="PROSITE" id="PS01125">
    <property type="entry name" value="ROK"/>
    <property type="match status" value="1"/>
</dbReference>
<keyword evidence="3" id="KW-0859">Xylose metabolism</keyword>
<keyword evidence="3" id="KW-0119">Carbohydrate metabolism</keyword>